<dbReference type="CDD" id="cd13137">
    <property type="entry name" value="MATE_NorM_like"/>
    <property type="match status" value="1"/>
</dbReference>
<evidence type="ECO:0000256" key="1">
    <source>
        <dbReference type="ARBA" id="ARBA00003408"/>
    </source>
</evidence>
<evidence type="ECO:0000256" key="10">
    <source>
        <dbReference type="ARBA" id="ARBA00023065"/>
    </source>
</evidence>
<comment type="function">
    <text evidence="1">Multidrug efflux pump.</text>
</comment>
<dbReference type="GO" id="GO:0005886">
    <property type="term" value="C:plasma membrane"/>
    <property type="evidence" value="ECO:0007669"/>
    <property type="project" value="UniProtKB-SubCell"/>
</dbReference>
<accession>E0RWQ9</accession>
<evidence type="ECO:0000256" key="5">
    <source>
        <dbReference type="ARBA" id="ARBA00022448"/>
    </source>
</evidence>
<evidence type="ECO:0000256" key="11">
    <source>
        <dbReference type="ARBA" id="ARBA00023136"/>
    </source>
</evidence>
<keyword evidence="7" id="KW-1003">Cell membrane</keyword>
<comment type="similarity">
    <text evidence="3">Belongs to the multi antimicrobial extrusion (MATE) (TC 2.A.66.1) family.</text>
</comment>
<keyword evidence="11 13" id="KW-0472">Membrane</keyword>
<keyword evidence="6" id="KW-0050">Antiport</keyword>
<dbReference type="Proteomes" id="UP000001299">
    <property type="component" value="Chromosome 1"/>
</dbReference>
<evidence type="ECO:0000313" key="15">
    <source>
        <dbReference type="Proteomes" id="UP000001299"/>
    </source>
</evidence>
<comment type="subcellular location">
    <subcellularLocation>
        <location evidence="2">Cell membrane</location>
        <topology evidence="2">Multi-pass membrane protein</topology>
    </subcellularLocation>
</comment>
<evidence type="ECO:0000256" key="8">
    <source>
        <dbReference type="ARBA" id="ARBA00022692"/>
    </source>
</evidence>
<feature type="transmembrane region" description="Helical" evidence="13">
    <location>
        <begin position="59"/>
        <end position="80"/>
    </location>
</feature>
<feature type="transmembrane region" description="Helical" evidence="13">
    <location>
        <begin position="193"/>
        <end position="212"/>
    </location>
</feature>
<keyword evidence="5" id="KW-0813">Transport</keyword>
<dbReference type="KEGG" id="bpb:bpr_I1851"/>
<sequence>MTQDKHMFSNRKLLLLLIPIIAEQFLNSLMGMADSMMVSNVGAAALSGVSLVDSINNLVVQAFNALATGGVIICSTYVGQKDMKRANEAARQVILVSAFISFVVMLSCLIFRGWLLRVIFGQIEPDVYQAASIYFILTILSYPGISLAAAGSAIFRAQSNTRLPMNVAIVSNILNVAGNALLIWGFGLGVYGAAIATLASRIFSAVVLLYLLRRDDQQIFIRQYHKIRPDMDKIKRILGMGIPNGIENSMFQFGKLAIQSSVSTLGTMAIAAQAMTNIFENVNGVAGIGVGIGLMTITGQCLGAGRKDEAIYYTKKMIGWGYIAILVSCLFTYAIARPVTILAHMEAESAALCIYMLGWITIAKPLLWAPSFITPYAMRAAGDVKFSMIIATLTMWLCRVTLATFLIRVVHMGAMGVWIGMFADWAIRGIIFTIRFMRGKWIHKVVE</sequence>
<evidence type="ECO:0000256" key="7">
    <source>
        <dbReference type="ARBA" id="ARBA00022475"/>
    </source>
</evidence>
<feature type="transmembrane region" description="Helical" evidence="13">
    <location>
        <begin position="127"/>
        <end position="155"/>
    </location>
</feature>
<dbReference type="GO" id="GO:0006811">
    <property type="term" value="P:monoatomic ion transport"/>
    <property type="evidence" value="ECO:0007669"/>
    <property type="project" value="UniProtKB-KW"/>
</dbReference>
<feature type="transmembrane region" description="Helical" evidence="13">
    <location>
        <begin position="415"/>
        <end position="434"/>
    </location>
</feature>
<evidence type="ECO:0000256" key="12">
    <source>
        <dbReference type="ARBA" id="ARBA00031636"/>
    </source>
</evidence>
<dbReference type="PIRSF" id="PIRSF006603">
    <property type="entry name" value="DinF"/>
    <property type="match status" value="1"/>
</dbReference>
<dbReference type="AlphaFoldDB" id="E0RWQ9"/>
<gene>
    <name evidence="14" type="ordered locus">bpr_I1851</name>
</gene>
<proteinExistence type="inferred from homology"/>
<dbReference type="GO" id="GO:0015297">
    <property type="term" value="F:antiporter activity"/>
    <property type="evidence" value="ECO:0007669"/>
    <property type="project" value="UniProtKB-KW"/>
</dbReference>
<evidence type="ECO:0000256" key="13">
    <source>
        <dbReference type="SAM" id="Phobius"/>
    </source>
</evidence>
<evidence type="ECO:0000256" key="4">
    <source>
        <dbReference type="ARBA" id="ARBA00020268"/>
    </source>
</evidence>
<keyword evidence="15" id="KW-1185">Reference proteome</keyword>
<dbReference type="Pfam" id="PF01554">
    <property type="entry name" value="MatE"/>
    <property type="match status" value="2"/>
</dbReference>
<evidence type="ECO:0000256" key="2">
    <source>
        <dbReference type="ARBA" id="ARBA00004651"/>
    </source>
</evidence>
<dbReference type="HOGENOM" id="CLU_012893_5_3_9"/>
<name>E0RWQ9_BUTPB</name>
<feature type="transmembrane region" description="Helical" evidence="13">
    <location>
        <begin position="285"/>
        <end position="305"/>
    </location>
</feature>
<dbReference type="NCBIfam" id="TIGR00797">
    <property type="entry name" value="matE"/>
    <property type="match status" value="1"/>
</dbReference>
<dbReference type="RefSeq" id="WP_013281239.1">
    <property type="nucleotide sequence ID" value="NC_014387.1"/>
</dbReference>
<feature type="transmembrane region" description="Helical" evidence="13">
    <location>
        <begin position="317"/>
        <end position="336"/>
    </location>
</feature>
<dbReference type="GO" id="GO:0042910">
    <property type="term" value="F:xenobiotic transmembrane transporter activity"/>
    <property type="evidence" value="ECO:0007669"/>
    <property type="project" value="InterPro"/>
</dbReference>
<dbReference type="InterPro" id="IPR050222">
    <property type="entry name" value="MATE_MdtK"/>
</dbReference>
<evidence type="ECO:0000256" key="9">
    <source>
        <dbReference type="ARBA" id="ARBA00022989"/>
    </source>
</evidence>
<evidence type="ECO:0000256" key="3">
    <source>
        <dbReference type="ARBA" id="ARBA00010199"/>
    </source>
</evidence>
<dbReference type="PANTHER" id="PTHR43298:SF2">
    <property type="entry name" value="FMN_FAD EXPORTER YEEO-RELATED"/>
    <property type="match status" value="1"/>
</dbReference>
<feature type="transmembrane region" description="Helical" evidence="13">
    <location>
        <begin position="388"/>
        <end position="409"/>
    </location>
</feature>
<dbReference type="InterPro" id="IPR048279">
    <property type="entry name" value="MdtK-like"/>
</dbReference>
<feature type="transmembrane region" description="Helical" evidence="13">
    <location>
        <begin position="167"/>
        <end position="187"/>
    </location>
</feature>
<feature type="transmembrane region" description="Helical" evidence="13">
    <location>
        <begin position="348"/>
        <end position="367"/>
    </location>
</feature>
<dbReference type="EMBL" id="CP001810">
    <property type="protein sequence ID" value="ADL34585.1"/>
    <property type="molecule type" value="Genomic_DNA"/>
</dbReference>
<keyword evidence="9 13" id="KW-1133">Transmembrane helix</keyword>
<organism evidence="14 15">
    <name type="scientific">Butyrivibrio proteoclasticus (strain ATCC 51982 / DSM 14932 / B316)</name>
    <name type="common">Clostridium proteoclasticum</name>
    <dbReference type="NCBI Taxonomy" id="515622"/>
    <lineage>
        <taxon>Bacteria</taxon>
        <taxon>Bacillati</taxon>
        <taxon>Bacillota</taxon>
        <taxon>Clostridia</taxon>
        <taxon>Lachnospirales</taxon>
        <taxon>Lachnospiraceae</taxon>
        <taxon>Butyrivibrio</taxon>
    </lineage>
</organism>
<protein>
    <recommendedName>
        <fullName evidence="4">Probable multidrug resistance protein NorM</fullName>
    </recommendedName>
    <alternativeName>
        <fullName evidence="12">Multidrug-efflux transporter</fullName>
    </alternativeName>
</protein>
<dbReference type="InterPro" id="IPR002528">
    <property type="entry name" value="MATE_fam"/>
</dbReference>
<reference evidence="14 15" key="1">
    <citation type="journal article" date="2010" name="PLoS ONE">
        <title>The glycobiome of the rumen bacterium Butyrivibrio proteoclasticus B316(T) highlights adaptation to a polysaccharide-rich environment.</title>
        <authorList>
            <person name="Kelly W.J."/>
            <person name="Leahy S.C."/>
            <person name="Altermann E."/>
            <person name="Yeoman C.J."/>
            <person name="Dunne J.C."/>
            <person name="Kong Z."/>
            <person name="Pacheco D.M."/>
            <person name="Li D."/>
            <person name="Noel S.J."/>
            <person name="Moon C.D."/>
            <person name="Cookson A.L."/>
            <person name="Attwood G.T."/>
        </authorList>
    </citation>
    <scope>NUCLEOTIDE SEQUENCE [LARGE SCALE GENOMIC DNA]</scope>
    <source>
        <strain evidence="15">ATCC 51982 / DSM 14932 / B316</strain>
    </source>
</reference>
<feature type="transmembrane region" description="Helical" evidence="13">
    <location>
        <begin position="92"/>
        <end position="115"/>
    </location>
</feature>
<keyword evidence="8 13" id="KW-0812">Transmembrane</keyword>
<keyword evidence="10" id="KW-0406">Ion transport</keyword>
<dbReference type="eggNOG" id="COG0534">
    <property type="taxonomic scope" value="Bacteria"/>
</dbReference>
<dbReference type="PANTHER" id="PTHR43298">
    <property type="entry name" value="MULTIDRUG RESISTANCE PROTEIN NORM-RELATED"/>
    <property type="match status" value="1"/>
</dbReference>
<dbReference type="STRING" id="515622.bpr_I1851"/>
<evidence type="ECO:0000313" key="14">
    <source>
        <dbReference type="EMBL" id="ADL34585.1"/>
    </source>
</evidence>
<evidence type="ECO:0000256" key="6">
    <source>
        <dbReference type="ARBA" id="ARBA00022449"/>
    </source>
</evidence>